<evidence type="ECO:0000256" key="2">
    <source>
        <dbReference type="ARBA" id="ARBA00008017"/>
    </source>
</evidence>
<accession>A0A6B3N3B8</accession>
<sequence>MDLVLQKFFMPLFEIFTTKVSIGGNYISLYDVVKLIFWLLIVVLLSGALRNFLKQRLLVRLRIDQANREVIATIISYSTGTFGFLVVLQGIGIDLASLAVIAGGLGIGIGFGLQDITKNFVSGLTLLFERTIKVGDFVEFDGLSGYVKAISLRSTVIRTREGGDVFVPNSILSENRILNWSYDSYIARIHLPVGVAYSSDPVLVTETLLKSAYMEPAVLHDPSPLVLFRGFGDNSLDFELRVWVNRIDKEPDLRSSLNFIIEYNLRQHGITIPFPQRDLWIKNPETLNLLTRPRKEAQNPPPSAPPLQPPQLPTQSSKPLSVRSLLRLVTYFENLSDLEVRQLIEIGYRKRLVPSQVLFHEDEPGDAFYIILSGSVEVFVAKLSKHLTILGAGQFFGELALMLGIPRTATVRAVEETILFVINRKGFEKLLQEHPELSEVIVQELGKHKEELAQRQKQLRDMGLLDATEDDKNPVSWVRKRLKKIFSL</sequence>
<dbReference type="InterPro" id="IPR023408">
    <property type="entry name" value="MscS_beta-dom_sf"/>
</dbReference>
<dbReference type="Pfam" id="PF00924">
    <property type="entry name" value="MS_channel_2nd"/>
    <property type="match status" value="1"/>
</dbReference>
<dbReference type="InterPro" id="IPR049278">
    <property type="entry name" value="MS_channel_C"/>
</dbReference>
<dbReference type="GO" id="GO:0005886">
    <property type="term" value="C:plasma membrane"/>
    <property type="evidence" value="ECO:0007669"/>
    <property type="project" value="UniProtKB-SubCell"/>
</dbReference>
<evidence type="ECO:0000256" key="1">
    <source>
        <dbReference type="ARBA" id="ARBA00004651"/>
    </source>
</evidence>
<dbReference type="InterPro" id="IPR018488">
    <property type="entry name" value="cNMP-bd_CS"/>
</dbReference>
<dbReference type="InterPro" id="IPR000595">
    <property type="entry name" value="cNMP-bd_dom"/>
</dbReference>
<keyword evidence="6 8" id="KW-0472">Membrane</keyword>
<evidence type="ECO:0000256" key="8">
    <source>
        <dbReference type="SAM" id="Phobius"/>
    </source>
</evidence>
<name>A0A6B3N3B8_9CYAN</name>
<dbReference type="InterPro" id="IPR010920">
    <property type="entry name" value="LSM_dom_sf"/>
</dbReference>
<proteinExistence type="inferred from homology"/>
<dbReference type="InterPro" id="IPR049142">
    <property type="entry name" value="MS_channel_1st"/>
</dbReference>
<dbReference type="PANTHER" id="PTHR30347">
    <property type="entry name" value="POTASSIUM CHANNEL RELATED"/>
    <property type="match status" value="1"/>
</dbReference>
<dbReference type="Pfam" id="PF00027">
    <property type="entry name" value="cNMP_binding"/>
    <property type="match status" value="1"/>
</dbReference>
<feature type="domain" description="Cyclic nucleotide-binding" evidence="9">
    <location>
        <begin position="331"/>
        <end position="448"/>
    </location>
</feature>
<organism evidence="10">
    <name type="scientific">Symploca sp. SIO1C4</name>
    <dbReference type="NCBI Taxonomy" id="2607765"/>
    <lineage>
        <taxon>Bacteria</taxon>
        <taxon>Bacillati</taxon>
        <taxon>Cyanobacteriota</taxon>
        <taxon>Cyanophyceae</taxon>
        <taxon>Coleofasciculales</taxon>
        <taxon>Coleofasciculaceae</taxon>
        <taxon>Symploca</taxon>
    </lineage>
</organism>
<keyword evidence="3" id="KW-1003">Cell membrane</keyword>
<dbReference type="PRINTS" id="PR00103">
    <property type="entry name" value="CAMPKINASE"/>
</dbReference>
<dbReference type="InterPro" id="IPR052702">
    <property type="entry name" value="MscS-like_channel"/>
</dbReference>
<feature type="region of interest" description="Disordered" evidence="7">
    <location>
        <begin position="294"/>
        <end position="318"/>
    </location>
</feature>
<feature type="transmembrane region" description="Helical" evidence="8">
    <location>
        <begin position="27"/>
        <end position="49"/>
    </location>
</feature>
<dbReference type="InterPro" id="IPR011066">
    <property type="entry name" value="MscS_channel_C_sf"/>
</dbReference>
<dbReference type="Gene3D" id="3.30.70.100">
    <property type="match status" value="1"/>
</dbReference>
<evidence type="ECO:0000313" key="10">
    <source>
        <dbReference type="EMBL" id="NER28186.1"/>
    </source>
</evidence>
<dbReference type="PANTHER" id="PTHR30347:SF1">
    <property type="entry name" value="MECHANOSENSITIVE CHANNEL MSCK"/>
    <property type="match status" value="1"/>
</dbReference>
<evidence type="ECO:0000256" key="5">
    <source>
        <dbReference type="ARBA" id="ARBA00022989"/>
    </source>
</evidence>
<dbReference type="SUPFAM" id="SSF82861">
    <property type="entry name" value="Mechanosensitive channel protein MscS (YggB), transmembrane region"/>
    <property type="match status" value="1"/>
</dbReference>
<dbReference type="SMART" id="SM00100">
    <property type="entry name" value="cNMP"/>
    <property type="match status" value="1"/>
</dbReference>
<evidence type="ECO:0000256" key="6">
    <source>
        <dbReference type="ARBA" id="ARBA00023136"/>
    </source>
</evidence>
<dbReference type="SUPFAM" id="SSF82689">
    <property type="entry name" value="Mechanosensitive channel protein MscS (YggB), C-terminal domain"/>
    <property type="match status" value="1"/>
</dbReference>
<feature type="compositionally biased region" description="Pro residues" evidence="7">
    <location>
        <begin position="299"/>
        <end position="312"/>
    </location>
</feature>
<comment type="caution">
    <text evidence="10">The sequence shown here is derived from an EMBL/GenBank/DDBJ whole genome shotgun (WGS) entry which is preliminary data.</text>
</comment>
<reference evidence="10" key="1">
    <citation type="submission" date="2019-11" db="EMBL/GenBank/DDBJ databases">
        <title>Genomic insights into an expanded diversity of filamentous marine cyanobacteria reveals the extraordinary biosynthetic potential of Moorea and Okeania.</title>
        <authorList>
            <person name="Ferreira Leao T."/>
            <person name="Wang M."/>
            <person name="Moss N."/>
            <person name="Da Silva R."/>
            <person name="Sanders J."/>
            <person name="Nurk S."/>
            <person name="Gurevich A."/>
            <person name="Humphrey G."/>
            <person name="Reher R."/>
            <person name="Zhu Q."/>
            <person name="Belda-Ferre P."/>
            <person name="Glukhov E."/>
            <person name="Rex R."/>
            <person name="Dorrestein P.C."/>
            <person name="Knight R."/>
            <person name="Pevzner P."/>
            <person name="Gerwick W.H."/>
            <person name="Gerwick L."/>
        </authorList>
    </citation>
    <scope>NUCLEOTIDE SEQUENCE</scope>
    <source>
        <strain evidence="10">SIO1C4</strain>
    </source>
</reference>
<dbReference type="InterPro" id="IPR014710">
    <property type="entry name" value="RmlC-like_jellyroll"/>
</dbReference>
<dbReference type="Gene3D" id="2.30.30.60">
    <property type="match status" value="1"/>
</dbReference>
<comment type="similarity">
    <text evidence="2">Belongs to the MscS (TC 1.A.23) family.</text>
</comment>
<keyword evidence="4 8" id="KW-0812">Transmembrane</keyword>
<dbReference type="Gene3D" id="2.60.120.10">
    <property type="entry name" value="Jelly Rolls"/>
    <property type="match status" value="1"/>
</dbReference>
<dbReference type="InterPro" id="IPR018490">
    <property type="entry name" value="cNMP-bd_dom_sf"/>
</dbReference>
<dbReference type="GO" id="GO:0055085">
    <property type="term" value="P:transmembrane transport"/>
    <property type="evidence" value="ECO:0007669"/>
    <property type="project" value="InterPro"/>
</dbReference>
<dbReference type="PROSITE" id="PS50042">
    <property type="entry name" value="CNMP_BINDING_3"/>
    <property type="match status" value="1"/>
</dbReference>
<evidence type="ECO:0000256" key="7">
    <source>
        <dbReference type="SAM" id="MobiDB-lite"/>
    </source>
</evidence>
<dbReference type="CDD" id="cd00038">
    <property type="entry name" value="CAP_ED"/>
    <property type="match status" value="1"/>
</dbReference>
<dbReference type="InterPro" id="IPR011014">
    <property type="entry name" value="MscS_channel_TM-2"/>
</dbReference>
<evidence type="ECO:0000256" key="4">
    <source>
        <dbReference type="ARBA" id="ARBA00022692"/>
    </source>
</evidence>
<evidence type="ECO:0000259" key="9">
    <source>
        <dbReference type="PROSITE" id="PS50042"/>
    </source>
</evidence>
<dbReference type="Gene3D" id="1.10.287.1260">
    <property type="match status" value="1"/>
</dbReference>
<dbReference type="EMBL" id="JAAHFQ010000181">
    <property type="protein sequence ID" value="NER28186.1"/>
    <property type="molecule type" value="Genomic_DNA"/>
</dbReference>
<dbReference type="SUPFAM" id="SSF51206">
    <property type="entry name" value="cAMP-binding domain-like"/>
    <property type="match status" value="1"/>
</dbReference>
<feature type="transmembrane region" description="Helical" evidence="8">
    <location>
        <begin position="70"/>
        <end position="89"/>
    </location>
</feature>
<dbReference type="SUPFAM" id="SSF50182">
    <property type="entry name" value="Sm-like ribonucleoproteins"/>
    <property type="match status" value="1"/>
</dbReference>
<dbReference type="Pfam" id="PF21082">
    <property type="entry name" value="MS_channel_3rd"/>
    <property type="match status" value="1"/>
</dbReference>
<dbReference type="PROSITE" id="PS00889">
    <property type="entry name" value="CNMP_BINDING_2"/>
    <property type="match status" value="1"/>
</dbReference>
<comment type="subcellular location">
    <subcellularLocation>
        <location evidence="1">Cell membrane</location>
        <topology evidence="1">Multi-pass membrane protein</topology>
    </subcellularLocation>
</comment>
<dbReference type="InterPro" id="IPR006685">
    <property type="entry name" value="MscS_channel_2nd"/>
</dbReference>
<protein>
    <submittedName>
        <fullName evidence="10">Mechanosensitive ion channel</fullName>
    </submittedName>
</protein>
<evidence type="ECO:0000256" key="3">
    <source>
        <dbReference type="ARBA" id="ARBA00022475"/>
    </source>
</evidence>
<keyword evidence="5 8" id="KW-1133">Transmembrane helix</keyword>
<gene>
    <name evidence="10" type="ORF">F6J89_11275</name>
</gene>
<dbReference type="Pfam" id="PF21088">
    <property type="entry name" value="MS_channel_1st"/>
    <property type="match status" value="1"/>
</dbReference>
<dbReference type="AlphaFoldDB" id="A0A6B3N3B8"/>